<comment type="caution">
    <text evidence="1">The sequence shown here is derived from an EMBL/GenBank/DDBJ whole genome shotgun (WGS) entry which is preliminary data.</text>
</comment>
<dbReference type="Proteomes" id="UP001590951">
    <property type="component" value="Unassembled WGS sequence"/>
</dbReference>
<sequence>MSTPAMTYDIWTVPLKLPFPDFGPPPYTGSGSKRSIEARAMTQKIGLKPEGCLMENVNWCGFMPPSYTDQSSCYQTSQKLLGTSNRLLQRCWPYRKQGLFELGRFLHRDSQRLRLFTLMQWSTIDL</sequence>
<evidence type="ECO:0000313" key="1">
    <source>
        <dbReference type="EMBL" id="KAL2051678.1"/>
    </source>
</evidence>
<name>A0ABR4B2Q0_9LECA</name>
<reference evidence="1 2" key="1">
    <citation type="submission" date="2024-09" db="EMBL/GenBank/DDBJ databases">
        <title>Rethinking Asexuality: The Enigmatic Case of Functional Sexual Genes in Lepraria (Stereocaulaceae).</title>
        <authorList>
            <person name="Doellman M."/>
            <person name="Sun Y."/>
            <person name="Barcenas-Pena A."/>
            <person name="Lumbsch H.T."/>
            <person name="Grewe F."/>
        </authorList>
    </citation>
    <scope>NUCLEOTIDE SEQUENCE [LARGE SCALE GENOMIC DNA]</scope>
    <source>
        <strain evidence="1 2">Grewe 0041</strain>
    </source>
</reference>
<dbReference type="EMBL" id="JBHFEH010000033">
    <property type="protein sequence ID" value="KAL2051678.1"/>
    <property type="molecule type" value="Genomic_DNA"/>
</dbReference>
<protein>
    <submittedName>
        <fullName evidence="1">Uncharacterized protein</fullName>
    </submittedName>
</protein>
<proteinExistence type="predicted"/>
<organism evidence="1 2">
    <name type="scientific">Lepraria finkii</name>
    <dbReference type="NCBI Taxonomy" id="1340010"/>
    <lineage>
        <taxon>Eukaryota</taxon>
        <taxon>Fungi</taxon>
        <taxon>Dikarya</taxon>
        <taxon>Ascomycota</taxon>
        <taxon>Pezizomycotina</taxon>
        <taxon>Lecanoromycetes</taxon>
        <taxon>OSLEUM clade</taxon>
        <taxon>Lecanoromycetidae</taxon>
        <taxon>Lecanorales</taxon>
        <taxon>Lecanorineae</taxon>
        <taxon>Stereocaulaceae</taxon>
        <taxon>Lepraria</taxon>
    </lineage>
</organism>
<gene>
    <name evidence="1" type="ORF">ABVK25_008092</name>
</gene>
<evidence type="ECO:0000313" key="2">
    <source>
        <dbReference type="Proteomes" id="UP001590951"/>
    </source>
</evidence>
<accession>A0ABR4B2Q0</accession>
<keyword evidence="2" id="KW-1185">Reference proteome</keyword>